<evidence type="ECO:0000256" key="4">
    <source>
        <dbReference type="ARBA" id="ARBA00022989"/>
    </source>
</evidence>
<dbReference type="GO" id="GO:0005789">
    <property type="term" value="C:endoplasmic reticulum membrane"/>
    <property type="evidence" value="ECO:0007669"/>
    <property type="project" value="TreeGrafter"/>
</dbReference>
<keyword evidence="3" id="KW-0812">Transmembrane</keyword>
<comment type="similarity">
    <text evidence="2">Belongs to the YSP2 family.</text>
</comment>
<accession>A0A1X2HCQ5</accession>
<evidence type="ECO:0000256" key="5">
    <source>
        <dbReference type="ARBA" id="ARBA00023136"/>
    </source>
</evidence>
<feature type="region of interest" description="Disordered" evidence="7">
    <location>
        <begin position="327"/>
        <end position="447"/>
    </location>
</feature>
<feature type="region of interest" description="Disordered" evidence="7">
    <location>
        <begin position="1"/>
        <end position="194"/>
    </location>
</feature>
<dbReference type="GO" id="GO:0120015">
    <property type="term" value="F:sterol transfer activity"/>
    <property type="evidence" value="ECO:0007669"/>
    <property type="project" value="TreeGrafter"/>
</dbReference>
<evidence type="ECO:0000256" key="2">
    <source>
        <dbReference type="ARBA" id="ARBA00006582"/>
    </source>
</evidence>
<feature type="compositionally biased region" description="Basic residues" evidence="7">
    <location>
        <begin position="640"/>
        <end position="654"/>
    </location>
</feature>
<dbReference type="InterPro" id="IPR004182">
    <property type="entry name" value="GRAM"/>
</dbReference>
<dbReference type="GO" id="GO:0005739">
    <property type="term" value="C:mitochondrion"/>
    <property type="evidence" value="ECO:0007669"/>
    <property type="project" value="TreeGrafter"/>
</dbReference>
<dbReference type="GO" id="GO:0032934">
    <property type="term" value="F:sterol binding"/>
    <property type="evidence" value="ECO:0007669"/>
    <property type="project" value="TreeGrafter"/>
</dbReference>
<dbReference type="Pfam" id="PF16016">
    <property type="entry name" value="VASt"/>
    <property type="match status" value="1"/>
</dbReference>
<comment type="subcellular location">
    <subcellularLocation>
        <location evidence="1">Membrane</location>
        <topology evidence="1">Single-pass membrane protein</topology>
    </subcellularLocation>
</comment>
<dbReference type="Proteomes" id="UP000242180">
    <property type="component" value="Unassembled WGS sequence"/>
</dbReference>
<feature type="compositionally biased region" description="Polar residues" evidence="7">
    <location>
        <begin position="334"/>
        <end position="344"/>
    </location>
</feature>
<dbReference type="FunCoup" id="A0A1X2HCQ5">
    <property type="interactions" value="130"/>
</dbReference>
<reference evidence="9 10" key="1">
    <citation type="submission" date="2016-07" db="EMBL/GenBank/DDBJ databases">
        <title>Pervasive Adenine N6-methylation of Active Genes in Fungi.</title>
        <authorList>
            <consortium name="DOE Joint Genome Institute"/>
            <person name="Mondo S.J."/>
            <person name="Dannebaum R.O."/>
            <person name="Kuo R.C."/>
            <person name="Labutti K."/>
            <person name="Haridas S."/>
            <person name="Kuo A."/>
            <person name="Salamov A."/>
            <person name="Ahrendt S.R."/>
            <person name="Lipzen A."/>
            <person name="Sullivan W."/>
            <person name="Andreopoulos W.B."/>
            <person name="Clum A."/>
            <person name="Lindquist E."/>
            <person name="Daum C."/>
            <person name="Ramamoorthy G.K."/>
            <person name="Gryganskyi A."/>
            <person name="Culley D."/>
            <person name="Magnuson J.K."/>
            <person name="James T.Y."/>
            <person name="O'Malley M.A."/>
            <person name="Stajich J.E."/>
            <person name="Spatafora J.W."/>
            <person name="Visel A."/>
            <person name="Grigoriev I.V."/>
        </authorList>
    </citation>
    <scope>NUCLEOTIDE SEQUENCE [LARGE SCALE GENOMIC DNA]</scope>
    <source>
        <strain evidence="9 10">NRRL 2496</strain>
    </source>
</reference>
<dbReference type="GO" id="GO:0032541">
    <property type="term" value="C:cortical endoplasmic reticulum"/>
    <property type="evidence" value="ECO:0007669"/>
    <property type="project" value="TreeGrafter"/>
</dbReference>
<keyword evidence="10" id="KW-1185">Reference proteome</keyword>
<dbReference type="GO" id="GO:0032366">
    <property type="term" value="P:intracellular sterol transport"/>
    <property type="evidence" value="ECO:0007669"/>
    <property type="project" value="TreeGrafter"/>
</dbReference>
<dbReference type="SMART" id="SM00568">
    <property type="entry name" value="GRAM"/>
    <property type="match status" value="1"/>
</dbReference>
<feature type="domain" description="VASt" evidence="8">
    <location>
        <begin position="464"/>
        <end position="633"/>
    </location>
</feature>
<keyword evidence="4" id="KW-1133">Transmembrane helix</keyword>
<dbReference type="InterPro" id="IPR051482">
    <property type="entry name" value="Cholesterol_transport"/>
</dbReference>
<evidence type="ECO:0000256" key="7">
    <source>
        <dbReference type="SAM" id="MobiDB-lite"/>
    </source>
</evidence>
<feature type="compositionally biased region" description="Low complexity" evidence="7">
    <location>
        <begin position="135"/>
        <end position="146"/>
    </location>
</feature>
<dbReference type="CDD" id="cd13220">
    <property type="entry name" value="PH-GRAM_GRAMDC"/>
    <property type="match status" value="1"/>
</dbReference>
<dbReference type="GO" id="GO:0140268">
    <property type="term" value="C:endoplasmic reticulum-plasma membrane contact site"/>
    <property type="evidence" value="ECO:0007669"/>
    <property type="project" value="TreeGrafter"/>
</dbReference>
<organism evidence="9 10">
    <name type="scientific">Syncephalastrum racemosum</name>
    <name type="common">Filamentous fungus</name>
    <dbReference type="NCBI Taxonomy" id="13706"/>
    <lineage>
        <taxon>Eukaryota</taxon>
        <taxon>Fungi</taxon>
        <taxon>Fungi incertae sedis</taxon>
        <taxon>Mucoromycota</taxon>
        <taxon>Mucoromycotina</taxon>
        <taxon>Mucoromycetes</taxon>
        <taxon>Mucorales</taxon>
        <taxon>Syncephalastraceae</taxon>
        <taxon>Syncephalastrum</taxon>
    </lineage>
</organism>
<dbReference type="PANTHER" id="PTHR23319">
    <property type="entry name" value="GRAM DOMAIN CONTAINING 1B, ISOFORM E"/>
    <property type="match status" value="1"/>
</dbReference>
<dbReference type="PANTHER" id="PTHR23319:SF4">
    <property type="entry name" value="GRAM DOMAIN CONTAINING 1B, ISOFORM E"/>
    <property type="match status" value="1"/>
</dbReference>
<feature type="coiled-coil region" evidence="6">
    <location>
        <begin position="784"/>
        <end position="825"/>
    </location>
</feature>
<keyword evidence="5" id="KW-0472">Membrane</keyword>
<evidence type="ECO:0000256" key="6">
    <source>
        <dbReference type="SAM" id="Coils"/>
    </source>
</evidence>
<dbReference type="PROSITE" id="PS51778">
    <property type="entry name" value="VAST"/>
    <property type="match status" value="1"/>
</dbReference>
<proteinExistence type="inferred from homology"/>
<evidence type="ECO:0000313" key="9">
    <source>
        <dbReference type="EMBL" id="ORY96583.1"/>
    </source>
</evidence>
<comment type="caution">
    <text evidence="9">The sequence shown here is derived from an EMBL/GenBank/DDBJ whole genome shotgun (WGS) entry which is preliminary data.</text>
</comment>
<feature type="compositionally biased region" description="Low complexity" evidence="7">
    <location>
        <begin position="366"/>
        <end position="376"/>
    </location>
</feature>
<dbReference type="AlphaFoldDB" id="A0A1X2HCQ5"/>
<protein>
    <recommendedName>
        <fullName evidence="8">VASt domain-containing protein</fullName>
    </recommendedName>
</protein>
<dbReference type="OMA" id="LIVYSCA"/>
<dbReference type="InParanoid" id="A0A1X2HCQ5"/>
<feature type="compositionally biased region" description="Basic and acidic residues" evidence="7">
    <location>
        <begin position="151"/>
        <end position="169"/>
    </location>
</feature>
<dbReference type="InterPro" id="IPR011993">
    <property type="entry name" value="PH-like_dom_sf"/>
</dbReference>
<dbReference type="GO" id="GO:0005886">
    <property type="term" value="C:plasma membrane"/>
    <property type="evidence" value="ECO:0007669"/>
    <property type="project" value="TreeGrafter"/>
</dbReference>
<evidence type="ECO:0000259" key="8">
    <source>
        <dbReference type="PROSITE" id="PS51778"/>
    </source>
</evidence>
<feature type="compositionally biased region" description="Polar residues" evidence="7">
    <location>
        <begin position="31"/>
        <end position="40"/>
    </location>
</feature>
<evidence type="ECO:0000313" key="10">
    <source>
        <dbReference type="Proteomes" id="UP000242180"/>
    </source>
</evidence>
<evidence type="ECO:0000256" key="1">
    <source>
        <dbReference type="ARBA" id="ARBA00004167"/>
    </source>
</evidence>
<dbReference type="InterPro" id="IPR031968">
    <property type="entry name" value="VASt"/>
</dbReference>
<evidence type="ECO:0000256" key="3">
    <source>
        <dbReference type="ARBA" id="ARBA00022692"/>
    </source>
</evidence>
<dbReference type="Gene3D" id="2.30.29.30">
    <property type="entry name" value="Pleckstrin-homology domain (PH domain)/Phosphotyrosine-binding domain (PTB)"/>
    <property type="match status" value="1"/>
</dbReference>
<dbReference type="Pfam" id="PF02893">
    <property type="entry name" value="GRAM"/>
    <property type="match status" value="1"/>
</dbReference>
<name>A0A1X2HCQ5_SYNRA</name>
<dbReference type="EMBL" id="MCGN01000005">
    <property type="protein sequence ID" value="ORY96583.1"/>
    <property type="molecule type" value="Genomic_DNA"/>
</dbReference>
<keyword evidence="6" id="KW-0175">Coiled coil</keyword>
<feature type="compositionally biased region" description="Polar residues" evidence="7">
    <location>
        <begin position="1"/>
        <end position="20"/>
    </location>
</feature>
<dbReference type="STRING" id="13706.A0A1X2HCQ5"/>
<gene>
    <name evidence="9" type="ORF">BCR43DRAFT_458291</name>
</gene>
<dbReference type="OrthoDB" id="2162691at2759"/>
<sequence length="835" mass="92961">MSRSLQVQSPSRRGHSNTVSGDRPPAIDTALASSYNSSGRRNSEGSPGLPPPINISAPTPITPSQSPTRHPFPRSNSDISTMSTETTTAVINNNNNDNQKRPRSRSSSPAPNDHLPPSSHTSAASRLFGRKSRSRGSSLSTTYSTSDLPDVAEKEKEKSLPHPPADGRRSRGTTLSEPRRPSDETEEYAASEGGRSSIAAGSIATACNLETANAKRNQEFHALFRSVPEDDPLIEDFGCALQKEILLQGRIYISEQHICFNANIFGWVTNLVIAFSDITEIEKRSTALFIPNAIQISTSQAKHFFASFLSRDQAYDLMADVWRMSKPDARPRNDSNGASSLNLEDTSDRDTESGDDEDLSSTGTAGSLTDEGSLSESESDGDGLRRQRHASLTSLPAPKNVMAEDAEARRRAVSEAGARPKVNGAAPAETREGPNLLLDDNGKQEAVQPKEKTECACMNTGEHYPNVVMDEVYDGTIQQIYNLLYTSDFVKQFLIHNQKSTDVNVGEWQRGNEQAKYVRDITYVKHLNASLGPKTTRCILKEEVRHLDLENYITQVTTTQTPDVPTGSSFSVKTRVCLMWAGRSKVRMLVTVAVEFTKSSWIKSTIEKASIEGQQGYYKDLDTAMRKRLRARASPEGGKRKDKKRKKAKRKQRKEKAETKDEAPQTLVARMMAGTMETVNWIVSNAALPTTPQLTVICMLLLVGINFYIATKMSQMDQQLAALMQPPPERKASPRMDSYEQASRDRMWDWLGKVDPEHEPRTATVSYDDFDDRDKNDRAWDRRLQESQKAKDMLDHNMANLEKMIQRAGQNMEQVTQVVNRQRERIVGDWSPGQQ</sequence>
<feature type="compositionally biased region" description="Polar residues" evidence="7">
    <location>
        <begin position="56"/>
        <end position="91"/>
    </location>
</feature>
<feature type="region of interest" description="Disordered" evidence="7">
    <location>
        <begin position="629"/>
        <end position="665"/>
    </location>
</feature>